<evidence type="ECO:0000256" key="3">
    <source>
        <dbReference type="ARBA" id="ARBA00023186"/>
    </source>
</evidence>
<organism evidence="4 5">
    <name type="scientific">Histidinibacterium aquaticum</name>
    <dbReference type="NCBI Taxonomy" id="2613962"/>
    <lineage>
        <taxon>Bacteria</taxon>
        <taxon>Pseudomonadati</taxon>
        <taxon>Pseudomonadota</taxon>
        <taxon>Alphaproteobacteria</taxon>
        <taxon>Rhodobacterales</taxon>
        <taxon>Paracoccaceae</taxon>
        <taxon>Histidinibacterium</taxon>
    </lineage>
</organism>
<keyword evidence="5" id="KW-1185">Reference proteome</keyword>
<dbReference type="GO" id="GO:0006099">
    <property type="term" value="P:tricarboxylic acid cycle"/>
    <property type="evidence" value="ECO:0007669"/>
    <property type="project" value="TreeGrafter"/>
</dbReference>
<dbReference type="InterPro" id="IPR036714">
    <property type="entry name" value="SDH_sf"/>
</dbReference>
<dbReference type="EMBL" id="VYQE01000001">
    <property type="protein sequence ID" value="KAA9009887.1"/>
    <property type="molecule type" value="Genomic_DNA"/>
</dbReference>
<dbReference type="Gene3D" id="1.10.150.250">
    <property type="entry name" value="Flavinator of succinate dehydrogenase"/>
    <property type="match status" value="1"/>
</dbReference>
<reference evidence="4 5" key="1">
    <citation type="submission" date="2019-09" db="EMBL/GenBank/DDBJ databases">
        <authorList>
            <person name="Park J.-S."/>
            <person name="Choi H.-J."/>
        </authorList>
    </citation>
    <scope>NUCLEOTIDE SEQUENCE [LARGE SCALE GENOMIC DNA]</scope>
    <source>
        <strain evidence="4 5">176SS1-4</strain>
    </source>
</reference>
<dbReference type="PANTHER" id="PTHR12469:SF2">
    <property type="entry name" value="SUCCINATE DEHYDROGENASE ASSEMBLY FACTOR 2, MITOCHONDRIAL"/>
    <property type="match status" value="1"/>
</dbReference>
<accession>A0A5J5GPA2</accession>
<keyword evidence="3" id="KW-0143">Chaperone</keyword>
<dbReference type="Pfam" id="PF03937">
    <property type="entry name" value="Sdh5"/>
    <property type="match status" value="1"/>
</dbReference>
<evidence type="ECO:0000313" key="5">
    <source>
        <dbReference type="Proteomes" id="UP000326554"/>
    </source>
</evidence>
<dbReference type="Proteomes" id="UP000326554">
    <property type="component" value="Unassembled WGS sequence"/>
</dbReference>
<dbReference type="AlphaFoldDB" id="A0A5J5GPA2"/>
<evidence type="ECO:0000256" key="2">
    <source>
        <dbReference type="ARBA" id="ARBA00019418"/>
    </source>
</evidence>
<sequence length="90" mass="10224">MGQETRETRLKRLRMRAGRRGIKEMDLILMRFAESELAALGPEQLDDFEALLEENDQELYAWVSGQSAPPERHAPMIDRIARQVSGGPVS</sequence>
<comment type="similarity">
    <text evidence="1">Belongs to the SdhE FAD assembly factor family.</text>
</comment>
<dbReference type="RefSeq" id="WP_150443372.1">
    <property type="nucleotide sequence ID" value="NZ_VYQE01000001.1"/>
</dbReference>
<dbReference type="PANTHER" id="PTHR12469">
    <property type="entry name" value="PROTEIN EMI5 HOMOLOG, MITOCHONDRIAL"/>
    <property type="match status" value="1"/>
</dbReference>
<dbReference type="InterPro" id="IPR005631">
    <property type="entry name" value="SDH"/>
</dbReference>
<name>A0A5J5GPA2_9RHOB</name>
<evidence type="ECO:0000313" key="4">
    <source>
        <dbReference type="EMBL" id="KAA9009887.1"/>
    </source>
</evidence>
<proteinExistence type="inferred from homology"/>
<evidence type="ECO:0000256" key="1">
    <source>
        <dbReference type="ARBA" id="ARBA00008571"/>
    </source>
</evidence>
<comment type="caution">
    <text evidence="4">The sequence shown here is derived from an EMBL/GenBank/DDBJ whole genome shotgun (WGS) entry which is preliminary data.</text>
</comment>
<dbReference type="SUPFAM" id="SSF109910">
    <property type="entry name" value="YgfY-like"/>
    <property type="match status" value="1"/>
</dbReference>
<gene>
    <name evidence="4" type="ORF">F3S47_01055</name>
</gene>
<protein>
    <recommendedName>
        <fullName evidence="2">FAD assembly factor SdhE</fullName>
    </recommendedName>
</protein>